<gene>
    <name evidence="1" type="ORF">JY651_49900</name>
</gene>
<accession>A0ABX7P0D7</accession>
<proteinExistence type="predicted"/>
<sequence length="265" mass="29031">MRLWWVVLCAVLVGCAGTPERRSYRFDSASAGCGKTPALCTAAVGEEAAIPGMKAATAVATGVAVTAEVLRLYREQERDPLEKALAECADLARSKVLLELFEGKSPTEEQCKAVVERDAKGRPVTLAMKLGTEMHEVARECTQARLGRLRPGGFSLEPRYLYDPATGRWRLVSRAKEQSLLKNGPLSELKGSLVPDVVIHTADPRQALAVYDFKFPCVNIDLQPSWRLYPDDHPLAGLAQNDVYKKALSLTEEPAMISPRLGVIR</sequence>
<organism evidence="1 2">
    <name type="scientific">Pyxidicoccus parkwayensis</name>
    <dbReference type="NCBI Taxonomy" id="2813578"/>
    <lineage>
        <taxon>Bacteria</taxon>
        <taxon>Pseudomonadati</taxon>
        <taxon>Myxococcota</taxon>
        <taxon>Myxococcia</taxon>
        <taxon>Myxococcales</taxon>
        <taxon>Cystobacterineae</taxon>
        <taxon>Myxococcaceae</taxon>
        <taxon>Pyxidicoccus</taxon>
    </lineage>
</organism>
<protein>
    <recommendedName>
        <fullName evidence="3">Lipoprotein</fullName>
    </recommendedName>
</protein>
<evidence type="ECO:0008006" key="3">
    <source>
        <dbReference type="Google" id="ProtNLM"/>
    </source>
</evidence>
<dbReference type="Proteomes" id="UP000662747">
    <property type="component" value="Chromosome"/>
</dbReference>
<dbReference type="PROSITE" id="PS51257">
    <property type="entry name" value="PROKAR_LIPOPROTEIN"/>
    <property type="match status" value="1"/>
</dbReference>
<name>A0ABX7P0D7_9BACT</name>
<reference evidence="1 2" key="1">
    <citation type="submission" date="2021-02" db="EMBL/GenBank/DDBJ databases">
        <title>De Novo genome assembly of isolated myxobacteria.</title>
        <authorList>
            <person name="Stevens D.C."/>
        </authorList>
    </citation>
    <scope>NUCLEOTIDE SEQUENCE [LARGE SCALE GENOMIC DNA]</scope>
    <source>
        <strain evidence="2">SCPEA02</strain>
    </source>
</reference>
<evidence type="ECO:0000313" key="2">
    <source>
        <dbReference type="Proteomes" id="UP000662747"/>
    </source>
</evidence>
<keyword evidence="2" id="KW-1185">Reference proteome</keyword>
<evidence type="ECO:0000313" key="1">
    <source>
        <dbReference type="EMBL" id="QSQ23116.1"/>
    </source>
</evidence>
<dbReference type="EMBL" id="CP071090">
    <property type="protein sequence ID" value="QSQ23116.1"/>
    <property type="molecule type" value="Genomic_DNA"/>
</dbReference>